<name>A0A512MG29_9BACT</name>
<dbReference type="OrthoDB" id="9759709at2"/>
<evidence type="ECO:0000313" key="2">
    <source>
        <dbReference type="Proteomes" id="UP000321577"/>
    </source>
</evidence>
<reference evidence="1 2" key="1">
    <citation type="submission" date="2019-07" db="EMBL/GenBank/DDBJ databases">
        <title>Whole genome shotgun sequence of Brevifollis gellanilyticus NBRC 108608.</title>
        <authorList>
            <person name="Hosoyama A."/>
            <person name="Uohara A."/>
            <person name="Ohji S."/>
            <person name="Ichikawa N."/>
        </authorList>
    </citation>
    <scope>NUCLEOTIDE SEQUENCE [LARGE SCALE GENOMIC DNA]</scope>
    <source>
        <strain evidence="1 2">NBRC 108608</strain>
    </source>
</reference>
<dbReference type="SUPFAM" id="SSF75005">
    <property type="entry name" value="Arabinanase/levansucrase/invertase"/>
    <property type="match status" value="1"/>
</dbReference>
<comment type="caution">
    <text evidence="1">The sequence shown here is derived from an EMBL/GenBank/DDBJ whole genome shotgun (WGS) entry which is preliminary data.</text>
</comment>
<dbReference type="AlphaFoldDB" id="A0A512MG29"/>
<evidence type="ECO:0000313" key="1">
    <source>
        <dbReference type="EMBL" id="GEP45656.1"/>
    </source>
</evidence>
<protein>
    <recommendedName>
        <fullName evidence="3">Glycosyl hydrolase family 32 N-terminal domain-containing protein</fullName>
    </recommendedName>
</protein>
<dbReference type="EMBL" id="BKAG01000055">
    <property type="protein sequence ID" value="GEP45656.1"/>
    <property type="molecule type" value="Genomic_DNA"/>
</dbReference>
<dbReference type="RefSeq" id="WP_146854756.1">
    <property type="nucleotide sequence ID" value="NZ_BKAG01000055.1"/>
</dbReference>
<dbReference type="InterPro" id="IPR023296">
    <property type="entry name" value="Glyco_hydro_beta-prop_sf"/>
</dbReference>
<dbReference type="PANTHER" id="PTHR35279:SF1">
    <property type="entry name" value="ARABINANASE_LEVANSUCRASE_INVERTASE"/>
    <property type="match status" value="1"/>
</dbReference>
<gene>
    <name evidence="1" type="ORF">BGE01nite_49470</name>
</gene>
<sequence length="392" mass="44505">MHPLSARIFLPYATTIAVRLLTAFTLALPPLSYAQDPTPPGFAKWLQPMDWQRDSDQPVFIIGEKGEFDDTHILSPSVIYENGEYSLYYMGSTNDVIAKGLYKPATDLSDEQKKKIRANEHKDRIYKIGLARSKDGIHFTKYEKNPVLTFGDDRRGLLTPNFLRHPDGSVLRENGKLVMYFTAADMPGNYKHIVHRAISEDGIHWSSPSEPLLENAYAPYLMKEGETYKMWFTDVGRRPWVMRYAESPDGLKWTVNAKPAIQPKEQKWEGAGGDLVILPSIVYPSVFKQDGIYIALYGTFWETQHRTAIGLAVSTDGLSWKKFEGNPVFTPNQKNDWESNFTTSQTIMKLPDGSYRLWYGARQGPIPGSNPKNPSWAHMYYAIGTAHWSGPK</sequence>
<dbReference type="Proteomes" id="UP000321577">
    <property type="component" value="Unassembled WGS sequence"/>
</dbReference>
<keyword evidence="2" id="KW-1185">Reference proteome</keyword>
<accession>A0A512MG29</accession>
<dbReference type="PANTHER" id="PTHR35279">
    <property type="match status" value="1"/>
</dbReference>
<proteinExistence type="predicted"/>
<organism evidence="1 2">
    <name type="scientific">Brevifollis gellanilyticus</name>
    <dbReference type="NCBI Taxonomy" id="748831"/>
    <lineage>
        <taxon>Bacteria</taxon>
        <taxon>Pseudomonadati</taxon>
        <taxon>Verrucomicrobiota</taxon>
        <taxon>Verrucomicrobiia</taxon>
        <taxon>Verrucomicrobiales</taxon>
        <taxon>Verrucomicrobiaceae</taxon>
    </lineage>
</organism>
<evidence type="ECO:0008006" key="3">
    <source>
        <dbReference type="Google" id="ProtNLM"/>
    </source>
</evidence>
<dbReference type="Gene3D" id="2.115.10.20">
    <property type="entry name" value="Glycosyl hydrolase domain, family 43"/>
    <property type="match status" value="3"/>
</dbReference>